<dbReference type="SUPFAM" id="SSF53474">
    <property type="entry name" value="alpha/beta-Hydrolases"/>
    <property type="match status" value="1"/>
</dbReference>
<dbReference type="Gene3D" id="2.60.40.2240">
    <property type="entry name" value="Acyl-CoA thioester hydrolase/BAAT N-terminal domain"/>
    <property type="match status" value="1"/>
</dbReference>
<sequence length="362" mass="38174">MRVSGLEPHDEITVGSSATARDGKVWHGRATFIADDHGLVDLSTTRPVSGTYNTVDGMGLFWSMRPPTGDPNSDYFSLRSPESSPSYAVKITVTAHGRQLASRTLTREGKAKGVSSRTLTLAHDKVVGEMFLPRPGTPRHPAVLVFGGSEGGVSMKWEAALLASHGYPTLALGYFGEPGLPATLRNVPLEYFATAARLLAAQPSADSSHVIAMGYSRGSEPALLLAEDYPRLIHGVVVYSPSSNVNQGFGGGNAWTKDGRPIPQGSIPLDHLSGPLLAIAGADDALWPSPTYVKAITEELHAAQDRHPYQALIYPGAGHGVGTFPFLAEGTVDPSLGGNRVGNAVAKEQGWPKVLALLAGAR</sequence>
<dbReference type="InterPro" id="IPR016662">
    <property type="entry name" value="Acyl-CoA_thioEstase_long-chain"/>
</dbReference>
<protein>
    <submittedName>
        <fullName evidence="4">Acyl-CoA thioesterase/BAAT N-terminal domain-containing protein</fullName>
    </submittedName>
</protein>
<comment type="similarity">
    <text evidence="1">Belongs to the C/M/P thioester hydrolase family.</text>
</comment>
<gene>
    <name evidence="4" type="ORF">MQP27_18475</name>
</gene>
<reference evidence="4" key="1">
    <citation type="submission" date="2022-03" db="EMBL/GenBank/DDBJ databases">
        <title>Streptomyces 7R015 and 7R016 isolated from Barleria lupulina in Thailand.</title>
        <authorList>
            <person name="Kanchanasin P."/>
            <person name="Phongsopitanun W."/>
            <person name="Tanasupawat S."/>
        </authorList>
    </citation>
    <scope>NUCLEOTIDE SEQUENCE</scope>
    <source>
        <strain evidence="4">7R015</strain>
    </source>
</reference>
<dbReference type="EMBL" id="JALDAY010000005">
    <property type="protein sequence ID" value="MCI3273100.1"/>
    <property type="molecule type" value="Genomic_DNA"/>
</dbReference>
<organism evidence="4 5">
    <name type="scientific">Streptomyces cylindrosporus</name>
    <dbReference type="NCBI Taxonomy" id="2927583"/>
    <lineage>
        <taxon>Bacteria</taxon>
        <taxon>Bacillati</taxon>
        <taxon>Actinomycetota</taxon>
        <taxon>Actinomycetes</taxon>
        <taxon>Kitasatosporales</taxon>
        <taxon>Streptomycetaceae</taxon>
        <taxon>Streptomyces</taxon>
    </lineage>
</organism>
<dbReference type="PANTHER" id="PTHR10824:SF4">
    <property type="entry name" value="ACYL-COENZYME A THIOESTERASE 1-LIKE"/>
    <property type="match status" value="1"/>
</dbReference>
<dbReference type="Pfam" id="PF04775">
    <property type="entry name" value="Bile_Hydr_Trans"/>
    <property type="match status" value="1"/>
</dbReference>
<evidence type="ECO:0000259" key="2">
    <source>
        <dbReference type="Pfam" id="PF04775"/>
    </source>
</evidence>
<dbReference type="PANTHER" id="PTHR10824">
    <property type="entry name" value="ACYL-COENZYME A THIOESTERASE-RELATED"/>
    <property type="match status" value="1"/>
</dbReference>
<dbReference type="Pfam" id="PF08840">
    <property type="entry name" value="BAAT_C"/>
    <property type="match status" value="1"/>
</dbReference>
<dbReference type="PIRSF" id="PIRSF016521">
    <property type="entry name" value="Acyl-CoA_hydro"/>
    <property type="match status" value="1"/>
</dbReference>
<dbReference type="Gene3D" id="3.40.50.1820">
    <property type="entry name" value="alpha/beta hydrolase"/>
    <property type="match status" value="1"/>
</dbReference>
<evidence type="ECO:0000313" key="5">
    <source>
        <dbReference type="Proteomes" id="UP001165269"/>
    </source>
</evidence>
<dbReference type="Proteomes" id="UP001165269">
    <property type="component" value="Unassembled WGS sequence"/>
</dbReference>
<comment type="caution">
    <text evidence="4">The sequence shown here is derived from an EMBL/GenBank/DDBJ whole genome shotgun (WGS) entry which is preliminary data.</text>
</comment>
<keyword evidence="5" id="KW-1185">Reference proteome</keyword>
<proteinExistence type="inferred from homology"/>
<dbReference type="InterPro" id="IPR014940">
    <property type="entry name" value="BAAT_C"/>
</dbReference>
<name>A0ABS9Y9C2_9ACTN</name>
<dbReference type="InterPro" id="IPR029058">
    <property type="entry name" value="AB_hydrolase_fold"/>
</dbReference>
<dbReference type="InterPro" id="IPR006862">
    <property type="entry name" value="Thio_Ohase/aa_AcTrfase"/>
</dbReference>
<feature type="domain" description="BAAT/Acyl-CoA thioester hydrolase C-terminal" evidence="3">
    <location>
        <begin position="264"/>
        <end position="357"/>
    </location>
</feature>
<dbReference type="InterPro" id="IPR042490">
    <property type="entry name" value="Thio_Ohase/BAAT_N"/>
</dbReference>
<evidence type="ECO:0000313" key="4">
    <source>
        <dbReference type="EMBL" id="MCI3273100.1"/>
    </source>
</evidence>
<evidence type="ECO:0000259" key="3">
    <source>
        <dbReference type="Pfam" id="PF08840"/>
    </source>
</evidence>
<evidence type="ECO:0000256" key="1">
    <source>
        <dbReference type="ARBA" id="ARBA00006538"/>
    </source>
</evidence>
<feature type="domain" description="Acyl-CoA thioester hydrolase/bile acid-CoA amino acid N-acetyltransferase" evidence="2">
    <location>
        <begin position="2"/>
        <end position="118"/>
    </location>
</feature>
<accession>A0ABS9Y9C2</accession>